<dbReference type="AlphaFoldDB" id="A0A397H8L4"/>
<dbReference type="EMBL" id="NKHU02000063">
    <property type="protein sequence ID" value="RHZ59019.1"/>
    <property type="molecule type" value="Genomic_DNA"/>
</dbReference>
<feature type="compositionally biased region" description="Basic and acidic residues" evidence="1">
    <location>
        <begin position="272"/>
        <end position="283"/>
    </location>
</feature>
<comment type="caution">
    <text evidence="2">The sequence shown here is derived from an EMBL/GenBank/DDBJ whole genome shotgun (WGS) entry which is preliminary data.</text>
</comment>
<dbReference type="VEuPathDB" id="FungiDB:CDV56_102465"/>
<dbReference type="GeneID" id="38124439"/>
<organism evidence="2 3">
    <name type="scientific">Aspergillus thermomutatus</name>
    <name type="common">Neosartorya pseudofischeri</name>
    <dbReference type="NCBI Taxonomy" id="41047"/>
    <lineage>
        <taxon>Eukaryota</taxon>
        <taxon>Fungi</taxon>
        <taxon>Dikarya</taxon>
        <taxon>Ascomycota</taxon>
        <taxon>Pezizomycotina</taxon>
        <taxon>Eurotiomycetes</taxon>
        <taxon>Eurotiomycetidae</taxon>
        <taxon>Eurotiales</taxon>
        <taxon>Aspergillaceae</taxon>
        <taxon>Aspergillus</taxon>
        <taxon>Aspergillus subgen. Fumigati</taxon>
    </lineage>
</organism>
<evidence type="ECO:0000313" key="2">
    <source>
        <dbReference type="EMBL" id="RHZ59019.1"/>
    </source>
</evidence>
<dbReference type="RefSeq" id="XP_026615619.1">
    <property type="nucleotide sequence ID" value="XM_026756084.1"/>
</dbReference>
<accession>A0A397H8L4</accession>
<feature type="region of interest" description="Disordered" evidence="1">
    <location>
        <begin position="220"/>
        <end position="291"/>
    </location>
</feature>
<proteinExistence type="predicted"/>
<dbReference type="OrthoDB" id="4438748at2759"/>
<gene>
    <name evidence="2" type="ORF">CDV56_102465</name>
</gene>
<protein>
    <submittedName>
        <fullName evidence="2">Uncharacterized protein</fullName>
    </submittedName>
</protein>
<sequence length="291" mass="32700">MRKERRNQRYRSLVFRVANMAEWQPTNFGNTVNTINFPDQMRGRTVERFPPVLVQDIERFSRDPRVPFLTPDEIAHAPVPRSRVNAFNNQPLPYQHHQPVNTWVPGLPGPVNTGRPTMIPPNTMMATPPAVFAQPGPVMTGRPVMNSAHAMMNSPPPGYAQPEPFLGAHPAMNAPHAMMTTPPPVLAQRMREQLNQYKMILHDIRTAGGRQEFEPPRFTPHPSFTDSPPPEIYSPSSETKSPVSAKEVMFAESTPTSKLRGDAPEFVPGRPYEGKNQKPKTERGWMIVSST</sequence>
<dbReference type="Proteomes" id="UP000215305">
    <property type="component" value="Unassembled WGS sequence"/>
</dbReference>
<evidence type="ECO:0000256" key="1">
    <source>
        <dbReference type="SAM" id="MobiDB-lite"/>
    </source>
</evidence>
<reference evidence="2" key="1">
    <citation type="submission" date="2018-08" db="EMBL/GenBank/DDBJ databases">
        <title>Draft genome sequence of azole-resistant Aspergillus thermomutatus (Neosartorya pseudofischeri) strain HMR AF 39, isolated from a human nasal aspirate.</title>
        <authorList>
            <person name="Parent-Michaud M."/>
            <person name="Dufresne P.J."/>
            <person name="Fournier E."/>
            <person name="Martineau C."/>
            <person name="Moreira S."/>
            <person name="Perkins V."/>
            <person name="De Repentigny L."/>
            <person name="Dufresne S.F."/>
        </authorList>
    </citation>
    <scope>NUCLEOTIDE SEQUENCE [LARGE SCALE GENOMIC DNA]</scope>
    <source>
        <strain evidence="2">HMR AF 39</strain>
    </source>
</reference>
<keyword evidence="3" id="KW-1185">Reference proteome</keyword>
<evidence type="ECO:0000313" key="3">
    <source>
        <dbReference type="Proteomes" id="UP000215305"/>
    </source>
</evidence>
<name>A0A397H8L4_ASPTH</name>